<sequence>TRCLNRSVDCTYDLELRVKMPLNPAFLSTTTASSGSLDVSSVQSHHEPNMGGNNNFSFLDAQPDQFAAVSTPEMEFPSMPSTTPADAHAISDGSPTALQTHMWTTGHGFQHRQNQDYHVTLTSSEMQREDTSQSKRCRL</sequence>
<gene>
    <name evidence="1" type="ORF">E4U09_005731</name>
</gene>
<evidence type="ECO:0000313" key="2">
    <source>
        <dbReference type="Proteomes" id="UP000707071"/>
    </source>
</evidence>
<dbReference type="Proteomes" id="UP000707071">
    <property type="component" value="Unassembled WGS sequence"/>
</dbReference>
<dbReference type="AlphaFoldDB" id="A0A9P7QDE5"/>
<reference evidence="1 2" key="1">
    <citation type="journal article" date="2020" name="bioRxiv">
        <title>Whole genome comparisons of ergot fungi reveals the divergence and evolution of species within the genus Claviceps are the result of varying mechanisms driving genome evolution and host range expansion.</title>
        <authorList>
            <person name="Wyka S.A."/>
            <person name="Mondo S.J."/>
            <person name="Liu M."/>
            <person name="Dettman J."/>
            <person name="Nalam V."/>
            <person name="Broders K.D."/>
        </authorList>
    </citation>
    <scope>NUCLEOTIDE SEQUENCE [LARGE SCALE GENOMIC DNA]</scope>
    <source>
        <strain evidence="1 2">Clav52</strain>
    </source>
</reference>
<feature type="non-terminal residue" evidence="1">
    <location>
        <position position="1"/>
    </location>
</feature>
<protein>
    <submittedName>
        <fullName evidence="1">Uncharacterized protein</fullName>
    </submittedName>
</protein>
<organism evidence="1 2">
    <name type="scientific">Claviceps aff. purpurea</name>
    <dbReference type="NCBI Taxonomy" id="1967640"/>
    <lineage>
        <taxon>Eukaryota</taxon>
        <taxon>Fungi</taxon>
        <taxon>Dikarya</taxon>
        <taxon>Ascomycota</taxon>
        <taxon>Pezizomycotina</taxon>
        <taxon>Sordariomycetes</taxon>
        <taxon>Hypocreomycetidae</taxon>
        <taxon>Hypocreales</taxon>
        <taxon>Clavicipitaceae</taxon>
        <taxon>Claviceps</taxon>
    </lineage>
</organism>
<name>A0A9P7QDE5_9HYPO</name>
<proteinExistence type="predicted"/>
<accession>A0A9P7QDE5</accession>
<evidence type="ECO:0000313" key="1">
    <source>
        <dbReference type="EMBL" id="KAG6288138.1"/>
    </source>
</evidence>
<comment type="caution">
    <text evidence="1">The sequence shown here is derived from an EMBL/GenBank/DDBJ whole genome shotgun (WGS) entry which is preliminary data.</text>
</comment>
<dbReference type="EMBL" id="SRRH01000495">
    <property type="protein sequence ID" value="KAG6288138.1"/>
    <property type="molecule type" value="Genomic_DNA"/>
</dbReference>
<keyword evidence="2" id="KW-1185">Reference proteome</keyword>